<evidence type="ECO:0000313" key="2">
    <source>
        <dbReference type="EMBL" id="SDL93702.1"/>
    </source>
</evidence>
<keyword evidence="1" id="KW-1133">Transmembrane helix</keyword>
<feature type="transmembrane region" description="Helical" evidence="1">
    <location>
        <begin position="33"/>
        <end position="56"/>
    </location>
</feature>
<dbReference type="AlphaFoldDB" id="A0A1G9P483"/>
<dbReference type="EMBL" id="FNHL01000001">
    <property type="protein sequence ID" value="SDL93702.1"/>
    <property type="molecule type" value="Genomic_DNA"/>
</dbReference>
<gene>
    <name evidence="2" type="ORF">SAMN04487949_0236</name>
</gene>
<dbReference type="RefSeq" id="WP_089693254.1">
    <property type="nucleotide sequence ID" value="NZ_FNHL01000001.1"/>
</dbReference>
<name>A0A1G9P483_9EURY</name>
<proteinExistence type="predicted"/>
<keyword evidence="1" id="KW-0472">Membrane</keyword>
<evidence type="ECO:0000256" key="1">
    <source>
        <dbReference type="SAM" id="Phobius"/>
    </source>
</evidence>
<dbReference type="Proteomes" id="UP000199451">
    <property type="component" value="Unassembled WGS sequence"/>
</dbReference>
<keyword evidence="1" id="KW-0812">Transmembrane</keyword>
<protein>
    <submittedName>
        <fullName evidence="2">Uncharacterized protein</fullName>
    </submittedName>
</protein>
<keyword evidence="3" id="KW-1185">Reference proteome</keyword>
<feature type="transmembrane region" description="Helical" evidence="1">
    <location>
        <begin position="7"/>
        <end position="27"/>
    </location>
</feature>
<organism evidence="2 3">
    <name type="scientific">Halogranum gelatinilyticum</name>
    <dbReference type="NCBI Taxonomy" id="660521"/>
    <lineage>
        <taxon>Archaea</taxon>
        <taxon>Methanobacteriati</taxon>
        <taxon>Methanobacteriota</taxon>
        <taxon>Stenosarchaea group</taxon>
        <taxon>Halobacteria</taxon>
        <taxon>Halobacteriales</taxon>
        <taxon>Haloferacaceae</taxon>
    </lineage>
</organism>
<evidence type="ECO:0000313" key="3">
    <source>
        <dbReference type="Proteomes" id="UP000199451"/>
    </source>
</evidence>
<reference evidence="3" key="1">
    <citation type="submission" date="2016-10" db="EMBL/GenBank/DDBJ databases">
        <authorList>
            <person name="Varghese N."/>
            <person name="Submissions S."/>
        </authorList>
    </citation>
    <scope>NUCLEOTIDE SEQUENCE [LARGE SCALE GENOMIC DNA]</scope>
    <source>
        <strain evidence="3">CGMCC 1.10119</strain>
    </source>
</reference>
<accession>A0A1G9P483</accession>
<sequence>MTARMDTVMWVLAALYAVVLVAALYALSVGDESLSQVVAVSAIALTGVAAWSAVVARRRGWA</sequence>